<evidence type="ECO:0000256" key="1">
    <source>
        <dbReference type="SAM" id="MobiDB-lite"/>
    </source>
</evidence>
<name>A0A5B7J866_PORTR</name>
<reference evidence="2 3" key="1">
    <citation type="submission" date="2019-05" db="EMBL/GenBank/DDBJ databases">
        <title>Another draft genome of Portunus trituberculatus and its Hox gene families provides insights of decapod evolution.</title>
        <authorList>
            <person name="Jeong J.-H."/>
            <person name="Song I."/>
            <person name="Kim S."/>
            <person name="Choi T."/>
            <person name="Kim D."/>
            <person name="Ryu S."/>
            <person name="Kim W."/>
        </authorList>
    </citation>
    <scope>NUCLEOTIDE SEQUENCE [LARGE SCALE GENOMIC DNA]</scope>
    <source>
        <tissue evidence="2">Muscle</tissue>
    </source>
</reference>
<sequence>MNRETTKIATTPPHAPGTKPPQHHHSEPEATPQTGSFVNSHHNTTARLLCKQPPQRARSNTTARFLCKYHHTTTTEPTSEASEPEPNHHHHSHIHL</sequence>
<evidence type="ECO:0000313" key="2">
    <source>
        <dbReference type="EMBL" id="MPC89647.1"/>
    </source>
</evidence>
<organism evidence="2 3">
    <name type="scientific">Portunus trituberculatus</name>
    <name type="common">Swimming crab</name>
    <name type="synonym">Neptunus trituberculatus</name>
    <dbReference type="NCBI Taxonomy" id="210409"/>
    <lineage>
        <taxon>Eukaryota</taxon>
        <taxon>Metazoa</taxon>
        <taxon>Ecdysozoa</taxon>
        <taxon>Arthropoda</taxon>
        <taxon>Crustacea</taxon>
        <taxon>Multicrustacea</taxon>
        <taxon>Malacostraca</taxon>
        <taxon>Eumalacostraca</taxon>
        <taxon>Eucarida</taxon>
        <taxon>Decapoda</taxon>
        <taxon>Pleocyemata</taxon>
        <taxon>Brachyura</taxon>
        <taxon>Eubrachyura</taxon>
        <taxon>Portunoidea</taxon>
        <taxon>Portunidae</taxon>
        <taxon>Portuninae</taxon>
        <taxon>Portunus</taxon>
    </lineage>
</organism>
<dbReference type="Proteomes" id="UP000324222">
    <property type="component" value="Unassembled WGS sequence"/>
</dbReference>
<feature type="compositionally biased region" description="Polar residues" evidence="1">
    <location>
        <begin position="31"/>
        <end position="46"/>
    </location>
</feature>
<feature type="region of interest" description="Disordered" evidence="1">
    <location>
        <begin position="1"/>
        <end position="96"/>
    </location>
</feature>
<accession>A0A5B7J866</accession>
<comment type="caution">
    <text evidence="2">The sequence shown here is derived from an EMBL/GenBank/DDBJ whole genome shotgun (WGS) entry which is preliminary data.</text>
</comment>
<feature type="compositionally biased region" description="Low complexity" evidence="1">
    <location>
        <begin position="72"/>
        <end position="81"/>
    </location>
</feature>
<gene>
    <name evidence="2" type="ORF">E2C01_084601</name>
</gene>
<dbReference type="AlphaFoldDB" id="A0A5B7J866"/>
<dbReference type="EMBL" id="VSRR010081705">
    <property type="protein sequence ID" value="MPC89647.1"/>
    <property type="molecule type" value="Genomic_DNA"/>
</dbReference>
<evidence type="ECO:0000313" key="3">
    <source>
        <dbReference type="Proteomes" id="UP000324222"/>
    </source>
</evidence>
<protein>
    <submittedName>
        <fullName evidence="2">Uncharacterized protein</fullName>
    </submittedName>
</protein>
<proteinExistence type="predicted"/>
<keyword evidence="3" id="KW-1185">Reference proteome</keyword>